<comment type="caution">
    <text evidence="1">The sequence shown here is derived from an EMBL/GenBank/DDBJ whole genome shotgun (WGS) entry which is preliminary data.</text>
</comment>
<keyword evidence="2" id="KW-1185">Reference proteome</keyword>
<evidence type="ECO:0000313" key="1">
    <source>
        <dbReference type="EMBL" id="SPO02613.1"/>
    </source>
</evidence>
<dbReference type="AlphaFoldDB" id="A0AAE8MZN0"/>
<protein>
    <submittedName>
        <fullName evidence="1">Uncharacterized protein</fullName>
    </submittedName>
</protein>
<organism evidence="1 2">
    <name type="scientific">Cephalotrichum gorgonifer</name>
    <dbReference type="NCBI Taxonomy" id="2041049"/>
    <lineage>
        <taxon>Eukaryota</taxon>
        <taxon>Fungi</taxon>
        <taxon>Dikarya</taxon>
        <taxon>Ascomycota</taxon>
        <taxon>Pezizomycotina</taxon>
        <taxon>Sordariomycetes</taxon>
        <taxon>Hypocreomycetidae</taxon>
        <taxon>Microascales</taxon>
        <taxon>Microascaceae</taxon>
        <taxon>Cephalotrichum</taxon>
    </lineage>
</organism>
<gene>
    <name evidence="1" type="ORF">DNG_05286</name>
</gene>
<name>A0AAE8MZN0_9PEZI</name>
<accession>A0AAE8MZN0</accession>
<dbReference type="Proteomes" id="UP001187682">
    <property type="component" value="Unassembled WGS sequence"/>
</dbReference>
<reference evidence="1" key="1">
    <citation type="submission" date="2018-03" db="EMBL/GenBank/DDBJ databases">
        <authorList>
            <person name="Guldener U."/>
        </authorList>
    </citation>
    <scope>NUCLEOTIDE SEQUENCE</scope>
</reference>
<evidence type="ECO:0000313" key="2">
    <source>
        <dbReference type="Proteomes" id="UP001187682"/>
    </source>
</evidence>
<sequence length="21" mass="2423">MNLLVIYDQLMKSITLEAMVP</sequence>
<dbReference type="EMBL" id="ONZQ02000006">
    <property type="protein sequence ID" value="SPO02613.1"/>
    <property type="molecule type" value="Genomic_DNA"/>
</dbReference>
<proteinExistence type="predicted"/>